<dbReference type="AlphaFoldDB" id="A0A0F9KZR4"/>
<gene>
    <name evidence="1" type="ORF">LCGC14_1342250</name>
</gene>
<reference evidence="1" key="1">
    <citation type="journal article" date="2015" name="Nature">
        <title>Complex archaea that bridge the gap between prokaryotes and eukaryotes.</title>
        <authorList>
            <person name="Spang A."/>
            <person name="Saw J.H."/>
            <person name="Jorgensen S.L."/>
            <person name="Zaremba-Niedzwiedzka K."/>
            <person name="Martijn J."/>
            <person name="Lind A.E."/>
            <person name="van Eijk R."/>
            <person name="Schleper C."/>
            <person name="Guy L."/>
            <person name="Ettema T.J."/>
        </authorList>
    </citation>
    <scope>NUCLEOTIDE SEQUENCE</scope>
</reference>
<name>A0A0F9KZR4_9ZZZZ</name>
<dbReference type="EMBL" id="LAZR01008218">
    <property type="protein sequence ID" value="KKM80211.1"/>
    <property type="molecule type" value="Genomic_DNA"/>
</dbReference>
<proteinExistence type="predicted"/>
<protein>
    <submittedName>
        <fullName evidence="1">Uncharacterized protein</fullName>
    </submittedName>
</protein>
<organism evidence="1">
    <name type="scientific">marine sediment metagenome</name>
    <dbReference type="NCBI Taxonomy" id="412755"/>
    <lineage>
        <taxon>unclassified sequences</taxon>
        <taxon>metagenomes</taxon>
        <taxon>ecological metagenomes</taxon>
    </lineage>
</organism>
<comment type="caution">
    <text evidence="1">The sequence shown here is derived from an EMBL/GenBank/DDBJ whole genome shotgun (WGS) entry which is preliminary data.</text>
</comment>
<evidence type="ECO:0000313" key="1">
    <source>
        <dbReference type="EMBL" id="KKM80211.1"/>
    </source>
</evidence>
<accession>A0A0F9KZR4</accession>
<sequence>MQAPDGAMVAVTEKQFDVFNTHGAANLCRVGDVFKIRHCHFEVETISECGISAKGISRHEYFDKKKRQMP</sequence>